<dbReference type="Pfam" id="PF04965">
    <property type="entry name" value="GPW_gp25"/>
    <property type="match status" value="1"/>
</dbReference>
<evidence type="ECO:0000313" key="3">
    <source>
        <dbReference type="Proteomes" id="UP000003157"/>
    </source>
</evidence>
<organism evidence="2 3">
    <name type="scientific">Coprobacillus cateniformis</name>
    <dbReference type="NCBI Taxonomy" id="100884"/>
    <lineage>
        <taxon>Bacteria</taxon>
        <taxon>Bacillati</taxon>
        <taxon>Bacillota</taxon>
        <taxon>Erysipelotrichia</taxon>
        <taxon>Erysipelotrichales</taxon>
        <taxon>Coprobacillaceae</taxon>
        <taxon>Coprobacillus</taxon>
    </lineage>
</organism>
<comment type="caution">
    <text evidence="2">The sequence shown here is derived from an EMBL/GenBank/DDBJ whole genome shotgun (WGS) entry which is preliminary data.</text>
</comment>
<protein>
    <recommendedName>
        <fullName evidence="1">IraD/Gp25-like domain-containing protein</fullName>
    </recommendedName>
</protein>
<gene>
    <name evidence="2" type="ORF">HMPREF9488_01363</name>
</gene>
<proteinExistence type="predicted"/>
<evidence type="ECO:0000313" key="2">
    <source>
        <dbReference type="EMBL" id="EFW05415.1"/>
    </source>
</evidence>
<dbReference type="eggNOG" id="COG3628">
    <property type="taxonomic scope" value="Bacteria"/>
</dbReference>
<keyword evidence="3" id="KW-1185">Reference proteome</keyword>
<dbReference type="Gene3D" id="3.10.450.40">
    <property type="match status" value="1"/>
</dbReference>
<dbReference type="InterPro" id="IPR007048">
    <property type="entry name" value="IraD/Gp25-like"/>
</dbReference>
<dbReference type="Proteomes" id="UP000003157">
    <property type="component" value="Unassembled WGS sequence"/>
</dbReference>
<reference evidence="2 3" key="1">
    <citation type="submission" date="2010-12" db="EMBL/GenBank/DDBJ databases">
        <title>The Genome Sequence of Coprobacillus sp. strain 29_1.</title>
        <authorList>
            <consortium name="The Broad Institute Genome Sequencing Platform"/>
            <person name="Earl A."/>
            <person name="Ward D."/>
            <person name="Feldgarden M."/>
            <person name="Gevers D."/>
            <person name="Daigneault M."/>
            <person name="Sibley C.D."/>
            <person name="White A."/>
            <person name="Strauss J."/>
            <person name="Allen-Vercoe E."/>
            <person name="Young S.K."/>
            <person name="Zeng Q."/>
            <person name="Gargeya S."/>
            <person name="Fitzgerald M."/>
            <person name="Haas B."/>
            <person name="Abouelleil A."/>
            <person name="Alvarado L."/>
            <person name="Arachchi H.M."/>
            <person name="Berlin A."/>
            <person name="Brown A."/>
            <person name="Chapman S.B."/>
            <person name="Chen Z."/>
            <person name="Dunbar C."/>
            <person name="Freedman E."/>
            <person name="Gearin G."/>
            <person name="Gellesch M."/>
            <person name="Goldberg J."/>
            <person name="Griggs A."/>
            <person name="Gujja S."/>
            <person name="Heilman E."/>
            <person name="Heiman D."/>
            <person name="Howarth C."/>
            <person name="Larson L."/>
            <person name="Lui A."/>
            <person name="MacDonald P.J.P."/>
            <person name="Mehta T."/>
            <person name="Montmayeur A."/>
            <person name="Murphy C."/>
            <person name="Neiman D."/>
            <person name="Pearson M."/>
            <person name="Priest M."/>
            <person name="Roberts A."/>
            <person name="Saif S."/>
            <person name="Shea T."/>
            <person name="Shenoy N."/>
            <person name="Sisk P."/>
            <person name="Stolte C."/>
            <person name="Sykes S."/>
            <person name="White J."/>
            <person name="Yandava C."/>
            <person name="Nusbaum C."/>
            <person name="Birren B."/>
        </authorList>
    </citation>
    <scope>NUCLEOTIDE SEQUENCE [LARGE SCALE GENOMIC DNA]</scope>
    <source>
        <strain evidence="2 3">29_1</strain>
    </source>
</reference>
<dbReference type="AlphaFoldDB" id="E7G9C5"/>
<feature type="domain" description="IraD/Gp25-like" evidence="1">
    <location>
        <begin position="28"/>
        <end position="113"/>
    </location>
</feature>
<dbReference type="OrthoDB" id="9802846at2"/>
<evidence type="ECO:0000259" key="1">
    <source>
        <dbReference type="Pfam" id="PF04965"/>
    </source>
</evidence>
<dbReference type="HOGENOM" id="CLU_133204_0_0_9"/>
<sequence>MMNDEKVGFKFPIGLETAGKTIRLSDEFESIKEAIIIILSTQKGERIMCPDFGCRLKEYMFEPLNSLTEELIRHEIIRSLTKWEKRIEQIEVTFGKAEQGVLKAYIQYVVVSEGEKDGTEFKIVMV</sequence>
<name>E7G9C5_9FIRM</name>
<dbReference type="STRING" id="100884.GCA_000269565_03207"/>
<dbReference type="EMBL" id="ADKX01000024">
    <property type="protein sequence ID" value="EFW05415.1"/>
    <property type="molecule type" value="Genomic_DNA"/>
</dbReference>
<accession>E7G9C5</accession>
<dbReference type="SUPFAM" id="SSF160719">
    <property type="entry name" value="gpW/gp25-like"/>
    <property type="match status" value="1"/>
</dbReference>